<dbReference type="EMBL" id="CP036434">
    <property type="protein sequence ID" value="QDV07285.1"/>
    <property type="molecule type" value="Genomic_DNA"/>
</dbReference>
<dbReference type="RefSeq" id="WP_145198205.1">
    <property type="nucleotide sequence ID" value="NZ_CP036434.1"/>
</dbReference>
<dbReference type="PANTHER" id="PTHR36505">
    <property type="entry name" value="BLR1072 PROTEIN"/>
    <property type="match status" value="1"/>
</dbReference>
<evidence type="ECO:0000259" key="1">
    <source>
        <dbReference type="Pfam" id="PF05239"/>
    </source>
</evidence>
<keyword evidence="3" id="KW-1185">Reference proteome</keyword>
<proteinExistence type="predicted"/>
<protein>
    <submittedName>
        <fullName evidence="2">PRC-barrel domain protein</fullName>
    </submittedName>
</protein>
<organism evidence="2 3">
    <name type="scientific">Saltatorellus ferox</name>
    <dbReference type="NCBI Taxonomy" id="2528018"/>
    <lineage>
        <taxon>Bacteria</taxon>
        <taxon>Pseudomonadati</taxon>
        <taxon>Planctomycetota</taxon>
        <taxon>Planctomycetia</taxon>
        <taxon>Planctomycetia incertae sedis</taxon>
        <taxon>Saltatorellus</taxon>
    </lineage>
</organism>
<dbReference type="Gene3D" id="2.30.30.240">
    <property type="entry name" value="PRC-barrel domain"/>
    <property type="match status" value="1"/>
</dbReference>
<dbReference type="AlphaFoldDB" id="A0A518ET91"/>
<reference evidence="2 3" key="1">
    <citation type="submission" date="2019-02" db="EMBL/GenBank/DDBJ databases">
        <title>Deep-cultivation of Planctomycetes and their phenomic and genomic characterization uncovers novel biology.</title>
        <authorList>
            <person name="Wiegand S."/>
            <person name="Jogler M."/>
            <person name="Boedeker C."/>
            <person name="Pinto D."/>
            <person name="Vollmers J."/>
            <person name="Rivas-Marin E."/>
            <person name="Kohn T."/>
            <person name="Peeters S.H."/>
            <person name="Heuer A."/>
            <person name="Rast P."/>
            <person name="Oberbeckmann S."/>
            <person name="Bunk B."/>
            <person name="Jeske O."/>
            <person name="Meyerdierks A."/>
            <person name="Storesund J.E."/>
            <person name="Kallscheuer N."/>
            <person name="Luecker S."/>
            <person name="Lage O.M."/>
            <person name="Pohl T."/>
            <person name="Merkel B.J."/>
            <person name="Hornburger P."/>
            <person name="Mueller R.-W."/>
            <person name="Bruemmer F."/>
            <person name="Labrenz M."/>
            <person name="Spormann A.M."/>
            <person name="Op den Camp H."/>
            <person name="Overmann J."/>
            <person name="Amann R."/>
            <person name="Jetten M.S.M."/>
            <person name="Mascher T."/>
            <person name="Medema M.H."/>
            <person name="Devos D.P."/>
            <person name="Kaster A.-K."/>
            <person name="Ovreas L."/>
            <person name="Rohde M."/>
            <person name="Galperin M.Y."/>
            <person name="Jogler C."/>
        </authorList>
    </citation>
    <scope>NUCLEOTIDE SEQUENCE [LARGE SCALE GENOMIC DNA]</scope>
    <source>
        <strain evidence="2 3">Poly30</strain>
    </source>
</reference>
<dbReference type="InterPro" id="IPR027275">
    <property type="entry name" value="PRC-brl_dom"/>
</dbReference>
<dbReference type="OrthoDB" id="286778at2"/>
<sequence>MTTHQAPRLLSSSSFEGTKVRNLDKKDIGHIKDLMINLHTGRVAYAVLSFGGFMGLGNKLFAVPFEAFKLDTGDEELILDARKDVLEKMKGFDEDNWPDFADPEFHTHAHAAWNTKPSWTLK</sequence>
<evidence type="ECO:0000313" key="2">
    <source>
        <dbReference type="EMBL" id="QDV07285.1"/>
    </source>
</evidence>
<dbReference type="PANTHER" id="PTHR36505:SF1">
    <property type="entry name" value="BLR1072 PROTEIN"/>
    <property type="match status" value="1"/>
</dbReference>
<dbReference type="SUPFAM" id="SSF50346">
    <property type="entry name" value="PRC-barrel domain"/>
    <property type="match status" value="1"/>
</dbReference>
<gene>
    <name evidence="2" type="ORF">Poly30_28070</name>
</gene>
<name>A0A518ET91_9BACT</name>
<dbReference type="InterPro" id="IPR011033">
    <property type="entry name" value="PRC_barrel-like_sf"/>
</dbReference>
<dbReference type="Pfam" id="PF05239">
    <property type="entry name" value="PRC"/>
    <property type="match status" value="1"/>
</dbReference>
<dbReference type="Proteomes" id="UP000320390">
    <property type="component" value="Chromosome"/>
</dbReference>
<accession>A0A518ET91</accession>
<evidence type="ECO:0000313" key="3">
    <source>
        <dbReference type="Proteomes" id="UP000320390"/>
    </source>
</evidence>
<feature type="domain" description="PRC-barrel" evidence="1">
    <location>
        <begin position="11"/>
        <end position="85"/>
    </location>
</feature>